<reference evidence="1 2" key="1">
    <citation type="submission" date="2014-03" db="EMBL/GenBank/DDBJ databases">
        <title>The genome of Kluyveromyces dobzhanskii.</title>
        <authorList>
            <person name="Nystedt B."/>
            <person name="Astrom S."/>
        </authorList>
    </citation>
    <scope>NUCLEOTIDE SEQUENCE [LARGE SCALE GENOMIC DNA]</scope>
    <source>
        <strain evidence="1 2">CBS 2104</strain>
    </source>
</reference>
<protein>
    <submittedName>
        <fullName evidence="1">WGS project CCBQ000000000 data, contig 00016</fullName>
    </submittedName>
</protein>
<dbReference type="OrthoDB" id="121932at2759"/>
<name>A0A0A8KZQ1_9SACH</name>
<sequence>MPSVDISVNQLVDIFAEDRVAPPTVITPLGHVMIEIQGDLQHPQKSISPELDTDSRFIQHEGKELVRFGILSYDLHSKNVTLFIGNKQRLVGTIIKVNPPLGLLKFDKTAGTVDLRDVIRYKIIFKNRPLPIM</sequence>
<organism evidence="1 2">
    <name type="scientific">Kluyveromyces dobzhanskii CBS 2104</name>
    <dbReference type="NCBI Taxonomy" id="1427455"/>
    <lineage>
        <taxon>Eukaryota</taxon>
        <taxon>Fungi</taxon>
        <taxon>Dikarya</taxon>
        <taxon>Ascomycota</taxon>
        <taxon>Saccharomycotina</taxon>
        <taxon>Saccharomycetes</taxon>
        <taxon>Saccharomycetales</taxon>
        <taxon>Saccharomycetaceae</taxon>
        <taxon>Kluyveromyces</taxon>
    </lineage>
</organism>
<proteinExistence type="predicted"/>
<dbReference type="Pfam" id="PF09696">
    <property type="entry name" value="Ctf8"/>
    <property type="match status" value="1"/>
</dbReference>
<dbReference type="GO" id="GO:0031390">
    <property type="term" value="C:Ctf18 RFC-like complex"/>
    <property type="evidence" value="ECO:0007669"/>
    <property type="project" value="InterPro"/>
</dbReference>
<dbReference type="Proteomes" id="UP000031516">
    <property type="component" value="Unassembled WGS sequence"/>
</dbReference>
<comment type="caution">
    <text evidence="1">The sequence shown here is derived from an EMBL/GenBank/DDBJ whole genome shotgun (WGS) entry which is preliminary data.</text>
</comment>
<dbReference type="InterPro" id="IPR018607">
    <property type="entry name" value="Ctf8"/>
</dbReference>
<dbReference type="GO" id="GO:0007064">
    <property type="term" value="P:mitotic sister chromatid cohesion"/>
    <property type="evidence" value="ECO:0007669"/>
    <property type="project" value="InterPro"/>
</dbReference>
<evidence type="ECO:0000313" key="1">
    <source>
        <dbReference type="EMBL" id="CDO92205.1"/>
    </source>
</evidence>
<gene>
    <name evidence="1" type="ORF">KLDO_g528</name>
</gene>
<dbReference type="AlphaFoldDB" id="A0A0A8KZQ1"/>
<evidence type="ECO:0000313" key="2">
    <source>
        <dbReference type="Proteomes" id="UP000031516"/>
    </source>
</evidence>
<dbReference type="EMBL" id="CCBQ010000012">
    <property type="protein sequence ID" value="CDO92205.1"/>
    <property type="molecule type" value="Genomic_DNA"/>
</dbReference>
<keyword evidence="2" id="KW-1185">Reference proteome</keyword>
<accession>A0A0A8KZQ1</accession>